<dbReference type="AlphaFoldDB" id="F2JGX1"/>
<name>F2JGX1_CELLD</name>
<dbReference type="RefSeq" id="WP_013658587.1">
    <property type="nucleotide sequence ID" value="NC_015275.1"/>
</dbReference>
<organism evidence="2 3">
    <name type="scientific">Cellulosilyticum lentocellum (strain ATCC 49066 / DSM 5427 / NCIMB 11756 / RHM5)</name>
    <name type="common">Clostridium lentocellum</name>
    <dbReference type="NCBI Taxonomy" id="642492"/>
    <lineage>
        <taxon>Bacteria</taxon>
        <taxon>Bacillati</taxon>
        <taxon>Bacillota</taxon>
        <taxon>Clostridia</taxon>
        <taxon>Lachnospirales</taxon>
        <taxon>Cellulosilyticaceae</taxon>
        <taxon>Cellulosilyticum</taxon>
    </lineage>
</organism>
<sequence length="75" mass="8454">MKISSWAKSLSLISQLGITMITPILICTFIGIFIDEKVKTAPIFTIIFIILGVGAAFRNLFYYTSKQAKKEDKHE</sequence>
<keyword evidence="1" id="KW-0812">Transmembrane</keyword>
<feature type="transmembrane region" description="Helical" evidence="1">
    <location>
        <begin position="40"/>
        <end position="61"/>
    </location>
</feature>
<dbReference type="Proteomes" id="UP000008467">
    <property type="component" value="Chromosome"/>
</dbReference>
<dbReference type="KEGG" id="cle:Clole_3628"/>
<keyword evidence="1" id="KW-0472">Membrane</keyword>
<dbReference type="eggNOG" id="ENOG50339Q9">
    <property type="taxonomic scope" value="Bacteria"/>
</dbReference>
<evidence type="ECO:0000256" key="1">
    <source>
        <dbReference type="SAM" id="Phobius"/>
    </source>
</evidence>
<dbReference type="STRING" id="642492.Clole_3628"/>
<keyword evidence="1" id="KW-1133">Transmembrane helix</keyword>
<reference evidence="2 3" key="1">
    <citation type="journal article" date="2011" name="J. Bacteriol.">
        <title>Complete genome sequence of the cellulose-degrading bacterium Cellulosilyticum lentocellum.</title>
        <authorList>
            <consortium name="US DOE Joint Genome Institute"/>
            <person name="Miller D.A."/>
            <person name="Suen G."/>
            <person name="Bruce D."/>
            <person name="Copeland A."/>
            <person name="Cheng J.F."/>
            <person name="Detter C."/>
            <person name="Goodwin L.A."/>
            <person name="Han C.S."/>
            <person name="Hauser L.J."/>
            <person name="Land M.L."/>
            <person name="Lapidus A."/>
            <person name="Lucas S."/>
            <person name="Meincke L."/>
            <person name="Pitluck S."/>
            <person name="Tapia R."/>
            <person name="Teshima H."/>
            <person name="Woyke T."/>
            <person name="Fox B.G."/>
            <person name="Angert E.R."/>
            <person name="Currie C.R."/>
        </authorList>
    </citation>
    <scope>NUCLEOTIDE SEQUENCE [LARGE SCALE GENOMIC DNA]</scope>
    <source>
        <strain evidence="3">ATCC 49066 / DSM 5427 / NCIMB 11756 / RHM5</strain>
    </source>
</reference>
<gene>
    <name evidence="2" type="ordered locus">Clole_3628</name>
</gene>
<keyword evidence="3" id="KW-1185">Reference proteome</keyword>
<dbReference type="Pfam" id="PF09527">
    <property type="entry name" value="ATPase_gene1"/>
    <property type="match status" value="1"/>
</dbReference>
<dbReference type="InterPro" id="IPR032820">
    <property type="entry name" value="ATPase_put"/>
</dbReference>
<accession>F2JGX1</accession>
<dbReference type="EMBL" id="CP002582">
    <property type="protein sequence ID" value="ADZ85311.1"/>
    <property type="molecule type" value="Genomic_DNA"/>
</dbReference>
<protein>
    <submittedName>
        <fullName evidence="2">Putative ATP synthase protein</fullName>
    </submittedName>
</protein>
<dbReference type="HOGENOM" id="CLU_137927_6_0_9"/>
<proteinExistence type="predicted"/>
<evidence type="ECO:0000313" key="3">
    <source>
        <dbReference type="Proteomes" id="UP000008467"/>
    </source>
</evidence>
<feature type="transmembrane region" description="Helical" evidence="1">
    <location>
        <begin position="12"/>
        <end position="34"/>
    </location>
</feature>
<evidence type="ECO:0000313" key="2">
    <source>
        <dbReference type="EMBL" id="ADZ85311.1"/>
    </source>
</evidence>